<feature type="transmembrane region" description="Helical" evidence="2">
    <location>
        <begin position="7"/>
        <end position="27"/>
    </location>
</feature>
<protein>
    <submittedName>
        <fullName evidence="3">Uncharacterized protein</fullName>
    </submittedName>
</protein>
<keyword evidence="2" id="KW-0812">Transmembrane</keyword>
<dbReference type="RefSeq" id="WP_187026220.1">
    <property type="nucleotide sequence ID" value="NZ_JACRUP010000006.1"/>
</dbReference>
<organism evidence="3 4">
    <name type="scientific">Vibrio metschnikovii</name>
    <dbReference type="NCBI Taxonomy" id="28172"/>
    <lineage>
        <taxon>Bacteria</taxon>
        <taxon>Pseudomonadati</taxon>
        <taxon>Pseudomonadota</taxon>
        <taxon>Gammaproteobacteria</taxon>
        <taxon>Vibrionales</taxon>
        <taxon>Vibrionaceae</taxon>
        <taxon>Vibrio</taxon>
    </lineage>
</organism>
<accession>A0A9X0UHP7</accession>
<feature type="transmembrane region" description="Helical" evidence="2">
    <location>
        <begin position="39"/>
        <end position="66"/>
    </location>
</feature>
<dbReference type="Proteomes" id="UP000615796">
    <property type="component" value="Unassembled WGS sequence"/>
</dbReference>
<keyword evidence="2" id="KW-1133">Transmembrane helix</keyword>
<evidence type="ECO:0000313" key="4">
    <source>
        <dbReference type="Proteomes" id="UP000615796"/>
    </source>
</evidence>
<gene>
    <name evidence="3" type="ORF">H8Q88_10785</name>
</gene>
<reference evidence="3" key="1">
    <citation type="submission" date="2020-08" db="EMBL/GenBank/DDBJ databases">
        <title>Genome Sequencing and Pan-Genome Analysis of Migratory bird Vibrio Strains, Inner Mongolia.</title>
        <authorList>
            <person name="Zheng L."/>
        </authorList>
    </citation>
    <scope>NUCLEOTIDE SEQUENCE</scope>
    <source>
        <strain evidence="3">M13F</strain>
    </source>
</reference>
<sequence length="207" mass="23191">METLLGFFAMPFVIFGVLFVFSIYMAFCENLKTTAALSFFGFVLLACTSDLAWYEILGCAVGYLALGILWSRSRYALLNIESIQKLEQLKESVLAGEICVSQAQSQAAKIKDQMKITSNKEKIACWILGFLPSFIYHVSDDLVAHLKELIVTKLKGVYRGISIKYQEKAEQIDFASVAPKADESQECYGEDSSHDFDDEDSDVKSKK</sequence>
<proteinExistence type="predicted"/>
<name>A0A9X0UHP7_VIBME</name>
<feature type="region of interest" description="Disordered" evidence="1">
    <location>
        <begin position="178"/>
        <end position="207"/>
    </location>
</feature>
<keyword evidence="2" id="KW-0472">Membrane</keyword>
<dbReference type="EMBL" id="JACRUP010000006">
    <property type="protein sequence ID" value="MBC5851417.1"/>
    <property type="molecule type" value="Genomic_DNA"/>
</dbReference>
<dbReference type="AlphaFoldDB" id="A0A9X0UHP7"/>
<evidence type="ECO:0000313" key="3">
    <source>
        <dbReference type="EMBL" id="MBC5851417.1"/>
    </source>
</evidence>
<evidence type="ECO:0000256" key="2">
    <source>
        <dbReference type="SAM" id="Phobius"/>
    </source>
</evidence>
<keyword evidence="4" id="KW-1185">Reference proteome</keyword>
<comment type="caution">
    <text evidence="3">The sequence shown here is derived from an EMBL/GenBank/DDBJ whole genome shotgun (WGS) entry which is preliminary data.</text>
</comment>
<evidence type="ECO:0000256" key="1">
    <source>
        <dbReference type="SAM" id="MobiDB-lite"/>
    </source>
</evidence>